<evidence type="ECO:0000313" key="7">
    <source>
        <dbReference type="EMBL" id="PYI08190.1"/>
    </source>
</evidence>
<dbReference type="Proteomes" id="UP000248423">
    <property type="component" value="Unassembled WGS sequence"/>
</dbReference>
<dbReference type="GO" id="GO:0005886">
    <property type="term" value="C:plasma membrane"/>
    <property type="evidence" value="ECO:0007669"/>
    <property type="project" value="TreeGrafter"/>
</dbReference>
<name>A0A319EF71_ASPSB</name>
<evidence type="ECO:0000259" key="6">
    <source>
        <dbReference type="PROSITE" id="PS50850"/>
    </source>
</evidence>
<proteinExistence type="predicted"/>
<dbReference type="AlphaFoldDB" id="A0A319EF71"/>
<feature type="transmembrane region" description="Helical" evidence="5">
    <location>
        <begin position="111"/>
        <end position="129"/>
    </location>
</feature>
<dbReference type="GO" id="GO:0022857">
    <property type="term" value="F:transmembrane transporter activity"/>
    <property type="evidence" value="ECO:0007669"/>
    <property type="project" value="InterPro"/>
</dbReference>
<evidence type="ECO:0000256" key="5">
    <source>
        <dbReference type="SAM" id="Phobius"/>
    </source>
</evidence>
<evidence type="ECO:0000313" key="8">
    <source>
        <dbReference type="Proteomes" id="UP000248423"/>
    </source>
</evidence>
<feature type="transmembrane region" description="Helical" evidence="5">
    <location>
        <begin position="442"/>
        <end position="459"/>
    </location>
</feature>
<evidence type="ECO:0000256" key="1">
    <source>
        <dbReference type="ARBA" id="ARBA00004141"/>
    </source>
</evidence>
<feature type="transmembrane region" description="Helical" evidence="5">
    <location>
        <begin position="374"/>
        <end position="393"/>
    </location>
</feature>
<feature type="transmembrane region" description="Helical" evidence="5">
    <location>
        <begin position="233"/>
        <end position="252"/>
    </location>
</feature>
<dbReference type="InterPro" id="IPR020846">
    <property type="entry name" value="MFS_dom"/>
</dbReference>
<dbReference type="VEuPathDB" id="FungiDB:BO78DRAFT_405940"/>
<keyword evidence="2 5" id="KW-0812">Transmembrane</keyword>
<protein>
    <submittedName>
        <fullName evidence="7">MFS general substrate transporter</fullName>
    </submittedName>
</protein>
<feature type="transmembrane region" description="Helical" evidence="5">
    <location>
        <begin position="264"/>
        <end position="286"/>
    </location>
</feature>
<keyword evidence="4 5" id="KW-0472">Membrane</keyword>
<evidence type="ECO:0000256" key="2">
    <source>
        <dbReference type="ARBA" id="ARBA00022692"/>
    </source>
</evidence>
<feature type="transmembrane region" description="Helical" evidence="5">
    <location>
        <begin position="307"/>
        <end position="327"/>
    </location>
</feature>
<dbReference type="PANTHER" id="PTHR23501">
    <property type="entry name" value="MAJOR FACILITATOR SUPERFAMILY"/>
    <property type="match status" value="1"/>
</dbReference>
<feature type="transmembrane region" description="Helical" evidence="5">
    <location>
        <begin position="198"/>
        <end position="221"/>
    </location>
</feature>
<keyword evidence="8" id="KW-1185">Reference proteome</keyword>
<dbReference type="PROSITE" id="PS50850">
    <property type="entry name" value="MFS"/>
    <property type="match status" value="1"/>
</dbReference>
<feature type="domain" description="Major facilitator superfamily (MFS) profile" evidence="6">
    <location>
        <begin position="45"/>
        <end position="532"/>
    </location>
</feature>
<reference evidence="7 8" key="1">
    <citation type="submission" date="2018-02" db="EMBL/GenBank/DDBJ databases">
        <title>The genomes of Aspergillus section Nigri reveals drivers in fungal speciation.</title>
        <authorList>
            <consortium name="DOE Joint Genome Institute"/>
            <person name="Vesth T.C."/>
            <person name="Nybo J."/>
            <person name="Theobald S."/>
            <person name="Brandl J."/>
            <person name="Frisvad J.C."/>
            <person name="Nielsen K.F."/>
            <person name="Lyhne E.K."/>
            <person name="Kogle M.E."/>
            <person name="Kuo A."/>
            <person name="Riley R."/>
            <person name="Clum A."/>
            <person name="Nolan M."/>
            <person name="Lipzen A."/>
            <person name="Salamov A."/>
            <person name="Henrissat B."/>
            <person name="Wiebenga A."/>
            <person name="De vries R.P."/>
            <person name="Grigoriev I.V."/>
            <person name="Mortensen U.H."/>
            <person name="Andersen M.R."/>
            <person name="Baker S.E."/>
        </authorList>
    </citation>
    <scope>NUCLEOTIDE SEQUENCE [LARGE SCALE GENOMIC DNA]</scope>
    <source>
        <strain evidence="7 8">CBS 121057</strain>
    </source>
</reference>
<dbReference type="Gene3D" id="1.20.1720.10">
    <property type="entry name" value="Multidrug resistance protein D"/>
    <property type="match status" value="1"/>
</dbReference>
<dbReference type="PANTHER" id="PTHR23501:SF43">
    <property type="entry name" value="MULTIDRUG TRANSPORTER, PUTATIVE (AFU_ORTHOLOGUE AFUA_6G03040)-RELATED"/>
    <property type="match status" value="1"/>
</dbReference>
<dbReference type="OrthoDB" id="440553at2759"/>
<evidence type="ECO:0000256" key="3">
    <source>
        <dbReference type="ARBA" id="ARBA00022989"/>
    </source>
</evidence>
<feature type="transmembrane region" description="Helical" evidence="5">
    <location>
        <begin position="509"/>
        <end position="527"/>
    </location>
</feature>
<dbReference type="EMBL" id="KZ826336">
    <property type="protein sequence ID" value="PYI08190.1"/>
    <property type="molecule type" value="Genomic_DNA"/>
</dbReference>
<evidence type="ECO:0000256" key="4">
    <source>
        <dbReference type="ARBA" id="ARBA00023136"/>
    </source>
</evidence>
<dbReference type="InterPro" id="IPR036259">
    <property type="entry name" value="MFS_trans_sf"/>
</dbReference>
<feature type="transmembrane region" description="Helical" evidence="5">
    <location>
        <begin position="405"/>
        <end position="430"/>
    </location>
</feature>
<accession>A0A319EF71</accession>
<feature type="transmembrane region" description="Helical" evidence="5">
    <location>
        <begin position="44"/>
        <end position="70"/>
    </location>
</feature>
<dbReference type="PRINTS" id="PR01036">
    <property type="entry name" value="TCRTETB"/>
</dbReference>
<gene>
    <name evidence="7" type="ORF">BO78DRAFT_405940</name>
</gene>
<dbReference type="Pfam" id="PF07690">
    <property type="entry name" value="MFS_1"/>
    <property type="match status" value="1"/>
</dbReference>
<dbReference type="Gene3D" id="1.20.1250.20">
    <property type="entry name" value="MFS general substrate transporter like domains"/>
    <property type="match status" value="1"/>
</dbReference>
<dbReference type="InterPro" id="IPR011701">
    <property type="entry name" value="MFS"/>
</dbReference>
<comment type="subcellular location">
    <subcellularLocation>
        <location evidence="1">Membrane</location>
        <topology evidence="1">Multi-pass membrane protein</topology>
    </subcellularLocation>
</comment>
<dbReference type="SUPFAM" id="SSF103473">
    <property type="entry name" value="MFS general substrate transporter"/>
    <property type="match status" value="1"/>
</dbReference>
<keyword evidence="3 5" id="KW-1133">Transmembrane helix</keyword>
<organism evidence="7 8">
    <name type="scientific">Aspergillus sclerotiicarbonarius (strain CBS 121057 / IBT 28362)</name>
    <dbReference type="NCBI Taxonomy" id="1448318"/>
    <lineage>
        <taxon>Eukaryota</taxon>
        <taxon>Fungi</taxon>
        <taxon>Dikarya</taxon>
        <taxon>Ascomycota</taxon>
        <taxon>Pezizomycotina</taxon>
        <taxon>Eurotiomycetes</taxon>
        <taxon>Eurotiomycetidae</taxon>
        <taxon>Eurotiales</taxon>
        <taxon>Aspergillaceae</taxon>
        <taxon>Aspergillus</taxon>
        <taxon>Aspergillus subgen. Circumdati</taxon>
    </lineage>
</organism>
<sequence length="535" mass="57656">MAPCGKTSKEIAIKTDIVGLPPVERDTTTASHDCDALSGWRLRLLTIGLCLCCFLSALDAIIVSTSLTAIAKDLQNFEKSSLVVSSYLTCYFSFMIIWAKVSDMIGRKPMLVTAVIFFLAFSGGCGGAKTMLQLIILRAFQGIGGAGIFSMVPIVAAEMVTPDRYALYNSLISLAIAVSFLLRPLIGGAISDNTTWRWIFYINLPVGAIGVILICLTMPAAFPDMSVNLCDKVDYPGFFILLVACILLIVAIEEAGVSFAWDSALVIVFLVLSVVLFCAFLGWEWHLQQSKSTRESVFPWEFVKNRVLMGLCLTALLSGVPFMTLILELPGRFQTLNSNSGLDAGSRILPLTLTIAFGSGLTGVLTARGRVPPFLVFLAAAALQVLGVGLLYSVHPSTALPARLYGYQILSGLGVGLSLTTALMVMPSIVEKRNLSLGSISQLRILGGAIGISIATNLLNNTVKSRLKLELPLNALDDILKDISSVQTLSAHEQTLVRAAFADGYQKQLIMVLGFCAAQLLALSLMWEKPLRRLT</sequence>
<feature type="transmembrane region" description="Helical" evidence="5">
    <location>
        <begin position="167"/>
        <end position="186"/>
    </location>
</feature>
<feature type="transmembrane region" description="Helical" evidence="5">
    <location>
        <begin position="82"/>
        <end position="99"/>
    </location>
</feature>
<feature type="transmembrane region" description="Helical" evidence="5">
    <location>
        <begin position="135"/>
        <end position="155"/>
    </location>
</feature>